<organism evidence="1 2">
    <name type="scientific">Hibiscus sabdariffa</name>
    <name type="common">roselle</name>
    <dbReference type="NCBI Taxonomy" id="183260"/>
    <lineage>
        <taxon>Eukaryota</taxon>
        <taxon>Viridiplantae</taxon>
        <taxon>Streptophyta</taxon>
        <taxon>Embryophyta</taxon>
        <taxon>Tracheophyta</taxon>
        <taxon>Spermatophyta</taxon>
        <taxon>Magnoliopsida</taxon>
        <taxon>eudicotyledons</taxon>
        <taxon>Gunneridae</taxon>
        <taxon>Pentapetalae</taxon>
        <taxon>rosids</taxon>
        <taxon>malvids</taxon>
        <taxon>Malvales</taxon>
        <taxon>Malvaceae</taxon>
        <taxon>Malvoideae</taxon>
        <taxon>Hibiscus</taxon>
    </lineage>
</organism>
<keyword evidence="2" id="KW-1185">Reference proteome</keyword>
<dbReference type="Proteomes" id="UP001396334">
    <property type="component" value="Unassembled WGS sequence"/>
</dbReference>
<evidence type="ECO:0000313" key="2">
    <source>
        <dbReference type="Proteomes" id="UP001396334"/>
    </source>
</evidence>
<gene>
    <name evidence="1" type="ORF">V6N11_070925</name>
</gene>
<sequence length="91" mass="10222">MTSPPSPISSHRGDSTSGCLIANAIRRGGKMKKPKFRNVTFCYALPRVNATNELPKCINARLELARQIATVVRHRTCCMYHRLRVGVLQQQ</sequence>
<accession>A0ABR1ZWN2</accession>
<reference evidence="1 2" key="1">
    <citation type="journal article" date="2024" name="G3 (Bethesda)">
        <title>Genome assembly of Hibiscus sabdariffa L. provides insights into metabolisms of medicinal natural products.</title>
        <authorList>
            <person name="Kim T."/>
        </authorList>
    </citation>
    <scope>NUCLEOTIDE SEQUENCE [LARGE SCALE GENOMIC DNA]</scope>
    <source>
        <strain evidence="1">TK-2024</strain>
        <tissue evidence="1">Old leaves</tissue>
    </source>
</reference>
<comment type="caution">
    <text evidence="1">The sequence shown here is derived from an EMBL/GenBank/DDBJ whole genome shotgun (WGS) entry which is preliminary data.</text>
</comment>
<protein>
    <submittedName>
        <fullName evidence="1">Uncharacterized protein</fullName>
    </submittedName>
</protein>
<dbReference type="EMBL" id="JBBPBN010000534">
    <property type="protein sequence ID" value="KAK8484823.1"/>
    <property type="molecule type" value="Genomic_DNA"/>
</dbReference>
<evidence type="ECO:0000313" key="1">
    <source>
        <dbReference type="EMBL" id="KAK8484823.1"/>
    </source>
</evidence>
<name>A0ABR1ZWN2_9ROSI</name>
<proteinExistence type="predicted"/>